<dbReference type="InterPro" id="IPR016181">
    <property type="entry name" value="Acyl_CoA_acyltransferase"/>
</dbReference>
<keyword evidence="6" id="KW-1185">Reference proteome</keyword>
<dbReference type="RefSeq" id="WP_209208631.1">
    <property type="nucleotide sequence ID" value="NZ_JAFFZM010000001.1"/>
</dbReference>
<dbReference type="PROSITE" id="PS51186">
    <property type="entry name" value="GNAT"/>
    <property type="match status" value="2"/>
</dbReference>
<gene>
    <name evidence="5" type="ORF">JW613_00155</name>
</gene>
<feature type="domain" description="N-acetyltransferase" evidence="4">
    <location>
        <begin position="176"/>
        <end position="325"/>
    </location>
</feature>
<dbReference type="SUPFAM" id="SSF55729">
    <property type="entry name" value="Acyl-CoA N-acyltransferases (Nat)"/>
    <property type="match status" value="2"/>
</dbReference>
<evidence type="ECO:0000256" key="1">
    <source>
        <dbReference type="ARBA" id="ARBA00022679"/>
    </source>
</evidence>
<organism evidence="5 6">
    <name type="scientific">Streptomyces smyrnaeus</name>
    <dbReference type="NCBI Taxonomy" id="1387713"/>
    <lineage>
        <taxon>Bacteria</taxon>
        <taxon>Bacillati</taxon>
        <taxon>Actinomycetota</taxon>
        <taxon>Actinomycetes</taxon>
        <taxon>Kitasatosporales</taxon>
        <taxon>Streptomycetaceae</taxon>
        <taxon>Streptomyces</taxon>
    </lineage>
</organism>
<reference evidence="5 6" key="1">
    <citation type="submission" date="2021-02" db="EMBL/GenBank/DDBJ databases">
        <title>Streptomyces spirodelae sp. nov., isolated from duckweed.</title>
        <authorList>
            <person name="Saimee Y."/>
            <person name="Duangmal K."/>
        </authorList>
    </citation>
    <scope>NUCLEOTIDE SEQUENCE [LARGE SCALE GENOMIC DNA]</scope>
    <source>
        <strain evidence="5 6">DSM 42105</strain>
    </source>
</reference>
<accession>A0ABS3XNS5</accession>
<evidence type="ECO:0000256" key="3">
    <source>
        <dbReference type="SAM" id="MobiDB-lite"/>
    </source>
</evidence>
<dbReference type="PANTHER" id="PTHR43877">
    <property type="entry name" value="AMINOALKYLPHOSPHONATE N-ACETYLTRANSFERASE-RELATED-RELATED"/>
    <property type="match status" value="1"/>
</dbReference>
<keyword evidence="1" id="KW-0808">Transferase</keyword>
<comment type="caution">
    <text evidence="5">The sequence shown here is derived from an EMBL/GenBank/DDBJ whole genome shotgun (WGS) entry which is preliminary data.</text>
</comment>
<dbReference type="CDD" id="cd04301">
    <property type="entry name" value="NAT_SF"/>
    <property type="match status" value="1"/>
</dbReference>
<evidence type="ECO:0000313" key="6">
    <source>
        <dbReference type="Proteomes" id="UP000721954"/>
    </source>
</evidence>
<name>A0ABS3XNS5_9ACTN</name>
<dbReference type="Gene3D" id="3.40.630.30">
    <property type="match status" value="1"/>
</dbReference>
<protein>
    <submittedName>
        <fullName evidence="5">GNAT family N-acetyltransferase</fullName>
    </submittedName>
</protein>
<dbReference type="PANTHER" id="PTHR43877:SF1">
    <property type="entry name" value="ACETYLTRANSFERASE"/>
    <property type="match status" value="1"/>
</dbReference>
<keyword evidence="2" id="KW-0012">Acyltransferase</keyword>
<dbReference type="EMBL" id="JAFFZM010000001">
    <property type="protein sequence ID" value="MBO8196731.1"/>
    <property type="molecule type" value="Genomic_DNA"/>
</dbReference>
<sequence>MSWKDADAWHEVATASLAEDLPDAAPPSPGQTRTRLTGPALNSRLLVWLAVEHNARDGRRAVGAASLRLFDRTGQEHLAEAELHVRPDARRRGTGTRLLSALTTEAVAQGRRSLVVEAPACTPADLFCVRHGFRRALTLHHLLLPLHDVHRGWLDELATGDHPGYRTAEWEGEVPDVLADAFAAAKNAMNDMPVGELDHGTVGWDADRVRAMAAVVTGRGDSLLTVAALHGGGVAGFTELVLPGGPAAVRARQYDTVVVPAHRGRGLGVWLKAQMLCRLHDEHPQVVEIETDNAADNAPMLAVNEQLGFRRVRTSHRYQLALTEG</sequence>
<evidence type="ECO:0000256" key="2">
    <source>
        <dbReference type="ARBA" id="ARBA00023315"/>
    </source>
</evidence>
<feature type="domain" description="N-acetyltransferase" evidence="4">
    <location>
        <begin position="1"/>
        <end position="155"/>
    </location>
</feature>
<dbReference type="GeneID" id="96256994"/>
<evidence type="ECO:0000313" key="5">
    <source>
        <dbReference type="EMBL" id="MBO8196731.1"/>
    </source>
</evidence>
<dbReference type="InterPro" id="IPR000182">
    <property type="entry name" value="GNAT_dom"/>
</dbReference>
<proteinExistence type="predicted"/>
<dbReference type="Proteomes" id="UP000721954">
    <property type="component" value="Unassembled WGS sequence"/>
</dbReference>
<dbReference type="Pfam" id="PF00583">
    <property type="entry name" value="Acetyltransf_1"/>
    <property type="match status" value="1"/>
</dbReference>
<evidence type="ECO:0000259" key="4">
    <source>
        <dbReference type="PROSITE" id="PS51186"/>
    </source>
</evidence>
<dbReference type="InterPro" id="IPR050832">
    <property type="entry name" value="Bact_Acetyltransf"/>
</dbReference>
<feature type="region of interest" description="Disordered" evidence="3">
    <location>
        <begin position="15"/>
        <end position="36"/>
    </location>
</feature>